<dbReference type="InterPro" id="IPR024134">
    <property type="entry name" value="SOD_Cu/Zn_/chaperone"/>
</dbReference>
<dbReference type="InterPro" id="IPR001424">
    <property type="entry name" value="SOD_Cu_Zn_dom"/>
</dbReference>
<dbReference type="SUPFAM" id="SSF49329">
    <property type="entry name" value="Cu,Zn superoxide dismutase-like"/>
    <property type="match status" value="1"/>
</dbReference>
<dbReference type="PROSITE" id="PS00332">
    <property type="entry name" value="SOD_CU_ZN_2"/>
    <property type="match status" value="1"/>
</dbReference>
<dbReference type="GO" id="GO:0005507">
    <property type="term" value="F:copper ion binding"/>
    <property type="evidence" value="ECO:0007669"/>
    <property type="project" value="InterPro"/>
</dbReference>
<dbReference type="InterPro" id="IPR018152">
    <property type="entry name" value="SOD_Cu/Zn_BS"/>
</dbReference>
<proteinExistence type="inferred from homology"/>
<name>A0A926DPI0_9FIRM</name>
<sequence length="201" mass="21601">MYTGNSSLFAYRCFSEEEAVATSARQQEPADEPPQFPLVFADIQGGPLRPEIRGIVYFLPMDSGTQVYAYVTGLPPYTPGNANTPPIGPHGFHIHSGGSCAPGDPANPFQDAGDHWNPTNQPHGNHAGDFPPLFSNDGVAFLSFYTDKFTPTEVVGKTIIIHENPDDFRTQPSGNSGKRLACGVIVQSQTRTCTAGHIGPQ</sequence>
<evidence type="ECO:0000256" key="2">
    <source>
        <dbReference type="ARBA" id="ARBA00024900"/>
    </source>
</evidence>
<feature type="domain" description="Superoxide dismutase copper/zinc binding" evidence="4">
    <location>
        <begin position="65"/>
        <end position="185"/>
    </location>
</feature>
<keyword evidence="3" id="KW-0186">Copper</keyword>
<dbReference type="Pfam" id="PF00080">
    <property type="entry name" value="Sod_Cu"/>
    <property type="match status" value="1"/>
</dbReference>
<keyword evidence="6" id="KW-1185">Reference proteome</keyword>
<comment type="caution">
    <text evidence="5">The sequence shown here is derived from an EMBL/GenBank/DDBJ whole genome shotgun (WGS) entry which is preliminary data.</text>
</comment>
<dbReference type="Gene3D" id="2.60.40.200">
    <property type="entry name" value="Superoxide dismutase, copper/zinc binding domain"/>
    <property type="match status" value="1"/>
</dbReference>
<evidence type="ECO:0000313" key="5">
    <source>
        <dbReference type="EMBL" id="MBC8542798.1"/>
    </source>
</evidence>
<dbReference type="Proteomes" id="UP000657006">
    <property type="component" value="Unassembled WGS sequence"/>
</dbReference>
<comment type="cofactor">
    <cofactor evidence="3">
        <name>Cu cation</name>
        <dbReference type="ChEBI" id="CHEBI:23378"/>
    </cofactor>
    <text evidence="3">Binds 1 copper ion per subunit.</text>
</comment>
<organism evidence="5 6">
    <name type="scientific">Bianquea renquensis</name>
    <dbReference type="NCBI Taxonomy" id="2763661"/>
    <lineage>
        <taxon>Bacteria</taxon>
        <taxon>Bacillati</taxon>
        <taxon>Bacillota</taxon>
        <taxon>Clostridia</taxon>
        <taxon>Eubacteriales</taxon>
        <taxon>Bianqueaceae</taxon>
        <taxon>Bianquea</taxon>
    </lineage>
</organism>
<comment type="cofactor">
    <cofactor evidence="3">
        <name>Zn(2+)</name>
        <dbReference type="ChEBI" id="CHEBI:29105"/>
    </cofactor>
    <text evidence="3">Binds 1 zinc ion per subunit.</text>
</comment>
<gene>
    <name evidence="5" type="ORF">H8730_04460</name>
</gene>
<evidence type="ECO:0000259" key="4">
    <source>
        <dbReference type="Pfam" id="PF00080"/>
    </source>
</evidence>
<dbReference type="EMBL" id="JACRSQ010000004">
    <property type="protein sequence ID" value="MBC8542798.1"/>
    <property type="molecule type" value="Genomic_DNA"/>
</dbReference>
<keyword evidence="3" id="KW-0479">Metal-binding</keyword>
<dbReference type="EC" id="1.15.1.1" evidence="3"/>
<comment type="function">
    <text evidence="2">Destroys radicals which are normally produced within the cells and which are toxic to biological systems. May play a role in favoring mycobacterial survival in phagocytes.</text>
</comment>
<accession>A0A926DPI0</accession>
<keyword evidence="3" id="KW-0560">Oxidoreductase</keyword>
<protein>
    <recommendedName>
        <fullName evidence="3">Superoxide dismutase [Cu-Zn]</fullName>
        <ecNumber evidence="3">1.15.1.1</ecNumber>
    </recommendedName>
</protein>
<dbReference type="CDD" id="cd00305">
    <property type="entry name" value="Cu-Zn_Superoxide_Dismutase"/>
    <property type="match status" value="1"/>
</dbReference>
<evidence type="ECO:0000256" key="1">
    <source>
        <dbReference type="ARBA" id="ARBA00010457"/>
    </source>
</evidence>
<evidence type="ECO:0000313" key="6">
    <source>
        <dbReference type="Proteomes" id="UP000657006"/>
    </source>
</evidence>
<dbReference type="PANTHER" id="PTHR10003">
    <property type="entry name" value="SUPEROXIDE DISMUTASE CU-ZN -RELATED"/>
    <property type="match status" value="1"/>
</dbReference>
<evidence type="ECO:0000256" key="3">
    <source>
        <dbReference type="RuleBase" id="RU000393"/>
    </source>
</evidence>
<reference evidence="5" key="1">
    <citation type="submission" date="2020-08" db="EMBL/GenBank/DDBJ databases">
        <title>Genome public.</title>
        <authorList>
            <person name="Liu C."/>
            <person name="Sun Q."/>
        </authorList>
    </citation>
    <scope>NUCLEOTIDE SEQUENCE</scope>
    <source>
        <strain evidence="5">NSJ-32</strain>
    </source>
</reference>
<keyword evidence="3" id="KW-0862">Zinc</keyword>
<comment type="catalytic activity">
    <reaction evidence="3">
        <text>2 superoxide + 2 H(+) = H2O2 + O2</text>
        <dbReference type="Rhea" id="RHEA:20696"/>
        <dbReference type="ChEBI" id="CHEBI:15378"/>
        <dbReference type="ChEBI" id="CHEBI:15379"/>
        <dbReference type="ChEBI" id="CHEBI:16240"/>
        <dbReference type="ChEBI" id="CHEBI:18421"/>
        <dbReference type="EC" id="1.15.1.1"/>
    </reaction>
</comment>
<dbReference type="InterPro" id="IPR036423">
    <property type="entry name" value="SOD-like_Cu/Zn_dom_sf"/>
</dbReference>
<comment type="similarity">
    <text evidence="1 3">Belongs to the Cu-Zn superoxide dismutase family.</text>
</comment>
<dbReference type="AlphaFoldDB" id="A0A926DPI0"/>
<dbReference type="GO" id="GO:0004784">
    <property type="term" value="F:superoxide dismutase activity"/>
    <property type="evidence" value="ECO:0007669"/>
    <property type="project" value="UniProtKB-EC"/>
</dbReference>